<keyword evidence="2" id="KW-1185">Reference proteome</keyword>
<keyword evidence="1" id="KW-0378">Hydrolase</keyword>
<dbReference type="RefSeq" id="WP_119058718.1">
    <property type="nucleotide sequence ID" value="NZ_UNSC01000001.1"/>
</dbReference>
<dbReference type="GO" id="GO:0016788">
    <property type="term" value="F:hydrolase activity, acting on ester bonds"/>
    <property type="evidence" value="ECO:0007669"/>
    <property type="project" value="InterPro"/>
</dbReference>
<gene>
    <name evidence="1" type="ORF">SAMEA104719789_00103</name>
</gene>
<dbReference type="SUPFAM" id="SSF52266">
    <property type="entry name" value="SGNH hydrolase"/>
    <property type="match status" value="2"/>
</dbReference>
<evidence type="ECO:0000313" key="2">
    <source>
        <dbReference type="Proteomes" id="UP000262142"/>
    </source>
</evidence>
<sequence length="523" mass="56454">MNKILKYIGVVFVFIFITSCDEDFKNEVKDFKLNSGEADFTTYVALGNSLTAGFADGALYQSMQKQSYPAILARMMGQNSKEFKQPYMPDDVGGFSDLFQQSGGTSFYGKLKLNLVNGAPTPVPSQPQNSLENSLVNGDFHNLGVPGAKSYHLLAETYGSKQSLAAGKANPYFVRMATEENTSILRDAMKQKPSFFTLWIGNNDVLGYAMSGASGVNQAGNMDASTYATSDLSDPNLVVGAINTILQKLTSSGAKGAVANIPDVTSIPFFTTVPVKPFSVSNSAYSSQIQILNQSFESLNQFFKAVRAEERIVHFSETESSAPIIFDESLADLSTQISQALVAKGIPQAQAALLASIYGQTRQAKEGDYLILTLSSKLGQVNEERKQALMRKGLPENTATQLSITGLTNPLKDNEVLTSREVEEIKAVTSKINASISNLASNYGLALVDTHAKMNELKRGMRYNGVNYTTSFISGGAFSLDGVHLNGRGYAIVANEFANSINAKFGSNLPMVNPNNFDGTKIP</sequence>
<reference evidence="1 2" key="1">
    <citation type="submission" date="2018-09" db="EMBL/GenBank/DDBJ databases">
        <authorList>
            <consortium name="Pathogen Informatics"/>
        </authorList>
    </citation>
    <scope>NUCLEOTIDE SEQUENCE [LARGE SCALE GENOMIC DNA]</scope>
    <source>
        <strain evidence="1 2">OH-22767</strain>
    </source>
</reference>
<dbReference type="Gene3D" id="3.40.50.1110">
    <property type="entry name" value="SGNH hydrolase"/>
    <property type="match status" value="2"/>
</dbReference>
<name>A0A383TTK5_9FLAO</name>
<dbReference type="Proteomes" id="UP000262142">
    <property type="component" value="Unassembled WGS sequence"/>
</dbReference>
<dbReference type="OrthoDB" id="9764164at2"/>
<dbReference type="PROSITE" id="PS51257">
    <property type="entry name" value="PROKAR_LIPOPROTEIN"/>
    <property type="match status" value="1"/>
</dbReference>
<accession>A0A383TTK5</accession>
<dbReference type="AlphaFoldDB" id="A0A383TTK5"/>
<proteinExistence type="predicted"/>
<evidence type="ECO:0000313" key="1">
    <source>
        <dbReference type="EMBL" id="SZD71012.1"/>
    </source>
</evidence>
<dbReference type="InterPro" id="IPR001087">
    <property type="entry name" value="GDSL"/>
</dbReference>
<dbReference type="Pfam" id="PF00657">
    <property type="entry name" value="Lipase_GDSL"/>
    <property type="match status" value="2"/>
</dbReference>
<organism evidence="1 2">
    <name type="scientific">Candidatus Ornithobacterium hominis</name>
    <dbReference type="NCBI Taxonomy" id="2497989"/>
    <lineage>
        <taxon>Bacteria</taxon>
        <taxon>Pseudomonadati</taxon>
        <taxon>Bacteroidota</taxon>
        <taxon>Flavobacteriia</taxon>
        <taxon>Flavobacteriales</taxon>
        <taxon>Weeksellaceae</taxon>
        <taxon>Ornithobacterium</taxon>
    </lineage>
</organism>
<protein>
    <submittedName>
        <fullName evidence="1">GDSL-like Lipase/Acylhydrolase</fullName>
    </submittedName>
</protein>
<dbReference type="EMBL" id="UNSC01000001">
    <property type="protein sequence ID" value="SZD71012.1"/>
    <property type="molecule type" value="Genomic_DNA"/>
</dbReference>
<dbReference type="InterPro" id="IPR036514">
    <property type="entry name" value="SGNH_hydro_sf"/>
</dbReference>